<dbReference type="AlphaFoldDB" id="A0A2R6B052"/>
<comment type="pathway">
    <text evidence="2 12">Amino-acid biosynthesis; L-threonine biosynthesis; L-threonine from L-aspartate: step 5/5.</text>
</comment>
<evidence type="ECO:0000256" key="9">
    <source>
        <dbReference type="ARBA" id="ARBA00023239"/>
    </source>
</evidence>
<dbReference type="SUPFAM" id="SSF53686">
    <property type="entry name" value="Tryptophan synthase beta subunit-like PLP-dependent enzymes"/>
    <property type="match status" value="1"/>
</dbReference>
<dbReference type="UniPathway" id="UPA00050">
    <property type="reaction ID" value="UER00065"/>
</dbReference>
<feature type="binding site" evidence="13">
    <location>
        <begin position="234"/>
        <end position="238"/>
    </location>
    <ligand>
        <name>pyridoxal 5'-phosphate</name>
        <dbReference type="ChEBI" id="CHEBI:597326"/>
    </ligand>
</feature>
<dbReference type="Pfam" id="PF00291">
    <property type="entry name" value="PALP"/>
    <property type="match status" value="1"/>
</dbReference>
<dbReference type="InterPro" id="IPR026260">
    <property type="entry name" value="Thr_Synthase_bac/arc"/>
</dbReference>
<evidence type="ECO:0000259" key="15">
    <source>
        <dbReference type="Pfam" id="PF00291"/>
    </source>
</evidence>
<dbReference type="GO" id="GO:0009088">
    <property type="term" value="P:threonine biosynthetic process"/>
    <property type="evidence" value="ECO:0007669"/>
    <property type="project" value="UniProtKB-UniRule"/>
</dbReference>
<keyword evidence="6 12" id="KW-0028">Amino-acid biosynthesis</keyword>
<accession>A0A2R6B052</accession>
<evidence type="ECO:0000256" key="13">
    <source>
        <dbReference type="PIRSR" id="PIRSR038945-1"/>
    </source>
</evidence>
<dbReference type="NCBIfam" id="TIGR00260">
    <property type="entry name" value="thrC"/>
    <property type="match status" value="1"/>
</dbReference>
<protein>
    <recommendedName>
        <fullName evidence="5 11">Threonine synthase</fullName>
        <ecNumber evidence="4 11">4.2.3.1</ecNumber>
    </recommendedName>
</protein>
<dbReference type="Gene3D" id="3.40.50.1100">
    <property type="match status" value="2"/>
</dbReference>
<dbReference type="FunFam" id="3.40.50.1100:FF:000014">
    <property type="entry name" value="Threonine synthase"/>
    <property type="match status" value="1"/>
</dbReference>
<evidence type="ECO:0000256" key="10">
    <source>
        <dbReference type="ARBA" id="ARBA00049144"/>
    </source>
</evidence>
<dbReference type="InterPro" id="IPR000634">
    <property type="entry name" value="Ser/Thr_deHydtase_PyrdxlP-BS"/>
</dbReference>
<evidence type="ECO:0000256" key="3">
    <source>
        <dbReference type="ARBA" id="ARBA00005517"/>
    </source>
</evidence>
<evidence type="ECO:0000256" key="5">
    <source>
        <dbReference type="ARBA" id="ARBA00018679"/>
    </source>
</evidence>
<dbReference type="GO" id="GO:0004794">
    <property type="term" value="F:threonine deaminase activity"/>
    <property type="evidence" value="ECO:0007669"/>
    <property type="project" value="TreeGrafter"/>
</dbReference>
<dbReference type="PROSITE" id="PS00165">
    <property type="entry name" value="DEHYDRATASE_SER_THR"/>
    <property type="match status" value="1"/>
</dbReference>
<dbReference type="InterPro" id="IPR050147">
    <property type="entry name" value="Ser/Thr_Dehydratase"/>
</dbReference>
<feature type="modified residue" description="N6-(pyridoxal phosphate)lysine" evidence="14">
    <location>
        <position position="107"/>
    </location>
</feature>
<evidence type="ECO:0000256" key="12">
    <source>
        <dbReference type="PIRNR" id="PIRNR038945"/>
    </source>
</evidence>
<dbReference type="CDD" id="cd01563">
    <property type="entry name" value="Thr-synth_1"/>
    <property type="match status" value="1"/>
</dbReference>
<sequence length="399" mass="42866">MKAWFKCIGCNGTAPLEQTTFLCANCGDLLEVEYEFGEVDATPIFSVGGQLSVWKYRMLLPVAEKTISISMGEGGTRLIRCFNTEHQFSLGELYVKTEGDNPTGSFKDRGMTVGVTKAVEGKASAVICASTGNTAASMSAYAARAGLKAYVVVPESGVARGKLLQSLVYGANVIMVSDNFDGALKSVLDTERSGRAYLLNSVNPFRLEGQKTLAFEIYEQTRPTLPDKVFIPVGNGGNITALWKGFRELVQLGLIDRPPQIVGVQAEGASPIVQAYEQGLDRIQPLSNPTTYASAIRIGSPVRWKEALEAIKRSGGLAVAVSDMQIRQAQSLLARLEGVFVEPASAASLAGLIKLRYKGVVEGDEKLLCVLTGNGLKDPDSAREIASEPTRLTSFDRIL</sequence>
<dbReference type="PANTHER" id="PTHR48078">
    <property type="entry name" value="THREONINE DEHYDRATASE, MITOCHONDRIAL-RELATED"/>
    <property type="match status" value="1"/>
</dbReference>
<keyword evidence="9 12" id="KW-0456">Lyase</keyword>
<dbReference type="EC" id="4.2.3.1" evidence="4 11"/>
<dbReference type="GO" id="GO:0006567">
    <property type="term" value="P:L-threonine catabolic process"/>
    <property type="evidence" value="ECO:0007669"/>
    <property type="project" value="TreeGrafter"/>
</dbReference>
<evidence type="ECO:0000256" key="8">
    <source>
        <dbReference type="ARBA" id="ARBA00022898"/>
    </source>
</evidence>
<reference evidence="16 17" key="1">
    <citation type="submission" date="2017-04" db="EMBL/GenBank/DDBJ databases">
        <title>Novel microbial lineages endemic to geothermal iron-oxide mats fill important gaps in the evolutionary history of Archaea.</title>
        <authorList>
            <person name="Jay Z.J."/>
            <person name="Beam J.P."/>
            <person name="Dlakic M."/>
            <person name="Rusch D.B."/>
            <person name="Kozubal M.A."/>
            <person name="Inskeep W.P."/>
        </authorList>
    </citation>
    <scope>NUCLEOTIDE SEQUENCE [LARGE SCALE GENOMIC DNA]</scope>
    <source>
        <strain evidence="16">ECH_B_SAG-M15</strain>
    </source>
</reference>
<name>A0A2R6B052_9ARCH</name>
<evidence type="ECO:0000256" key="1">
    <source>
        <dbReference type="ARBA" id="ARBA00001933"/>
    </source>
</evidence>
<evidence type="ECO:0000256" key="14">
    <source>
        <dbReference type="PIRSR" id="PIRSR038945-2"/>
    </source>
</evidence>
<proteinExistence type="inferred from homology"/>
<feature type="binding site" evidence="13">
    <location>
        <position position="372"/>
    </location>
    <ligand>
        <name>pyridoxal 5'-phosphate</name>
        <dbReference type="ChEBI" id="CHEBI:597326"/>
    </ligand>
</feature>
<comment type="function">
    <text evidence="12">Catalyzes the gamma-elimination of phosphate from L-phosphohomoserine and the beta-addition of water to produce L-threonine.</text>
</comment>
<comment type="similarity">
    <text evidence="3 12">Belongs to the threonine synthase family.</text>
</comment>
<dbReference type="EMBL" id="NEXJ01000035">
    <property type="protein sequence ID" value="PSN91908.1"/>
    <property type="molecule type" value="Genomic_DNA"/>
</dbReference>
<feature type="binding site" evidence="13">
    <location>
        <position position="133"/>
    </location>
    <ligand>
        <name>pyridoxal 5'-phosphate</name>
        <dbReference type="ChEBI" id="CHEBI:597326"/>
    </ligand>
</feature>
<dbReference type="GO" id="GO:0009097">
    <property type="term" value="P:isoleucine biosynthetic process"/>
    <property type="evidence" value="ECO:0007669"/>
    <property type="project" value="TreeGrafter"/>
</dbReference>
<evidence type="ECO:0000256" key="7">
    <source>
        <dbReference type="ARBA" id="ARBA00022697"/>
    </source>
</evidence>
<evidence type="ECO:0000256" key="6">
    <source>
        <dbReference type="ARBA" id="ARBA00022605"/>
    </source>
</evidence>
<dbReference type="PIRSF" id="PIRSF038945">
    <property type="entry name" value="Thr_synthase"/>
    <property type="match status" value="1"/>
</dbReference>
<keyword evidence="8 12" id="KW-0663">Pyridoxal phosphate</keyword>
<keyword evidence="7 12" id="KW-0791">Threonine biosynthesis</keyword>
<feature type="domain" description="Tryptophan synthase beta chain-like PALP" evidence="15">
    <location>
        <begin position="69"/>
        <end position="373"/>
    </location>
</feature>
<comment type="catalytic activity">
    <reaction evidence="10 12">
        <text>O-phospho-L-homoserine + H2O = L-threonine + phosphate</text>
        <dbReference type="Rhea" id="RHEA:10840"/>
        <dbReference type="ChEBI" id="CHEBI:15377"/>
        <dbReference type="ChEBI" id="CHEBI:43474"/>
        <dbReference type="ChEBI" id="CHEBI:57590"/>
        <dbReference type="ChEBI" id="CHEBI:57926"/>
        <dbReference type="EC" id="4.2.3.1"/>
    </reaction>
</comment>
<dbReference type="Proteomes" id="UP000240490">
    <property type="component" value="Unassembled WGS sequence"/>
</dbReference>
<dbReference type="GO" id="GO:0030170">
    <property type="term" value="F:pyridoxal phosphate binding"/>
    <property type="evidence" value="ECO:0007669"/>
    <property type="project" value="InterPro"/>
</dbReference>
<evidence type="ECO:0000256" key="2">
    <source>
        <dbReference type="ARBA" id="ARBA00004979"/>
    </source>
</evidence>
<organism evidence="16 17">
    <name type="scientific">Candidatus Marsarchaeota G2 archaeon ECH_B_SAG-M15</name>
    <dbReference type="NCBI Taxonomy" id="1978162"/>
    <lineage>
        <taxon>Archaea</taxon>
        <taxon>Candidatus Marsarchaeota</taxon>
        <taxon>Candidatus Marsarchaeota group 2</taxon>
    </lineage>
</organism>
<evidence type="ECO:0000256" key="4">
    <source>
        <dbReference type="ARBA" id="ARBA00013028"/>
    </source>
</evidence>
<comment type="cofactor">
    <cofactor evidence="1 12 13">
        <name>pyridoxal 5'-phosphate</name>
        <dbReference type="ChEBI" id="CHEBI:597326"/>
    </cofactor>
</comment>
<gene>
    <name evidence="16" type="ORF">B9Q08_02030</name>
</gene>
<dbReference type="PANTHER" id="PTHR48078:SF6">
    <property type="entry name" value="L-THREONINE DEHYDRATASE CATABOLIC TDCB"/>
    <property type="match status" value="1"/>
</dbReference>
<dbReference type="GO" id="GO:0006565">
    <property type="term" value="P:L-serine catabolic process"/>
    <property type="evidence" value="ECO:0007669"/>
    <property type="project" value="TreeGrafter"/>
</dbReference>
<dbReference type="GO" id="GO:0003941">
    <property type="term" value="F:L-serine ammonia-lyase activity"/>
    <property type="evidence" value="ECO:0007669"/>
    <property type="project" value="TreeGrafter"/>
</dbReference>
<dbReference type="InterPro" id="IPR004450">
    <property type="entry name" value="Thr_synthase-like"/>
</dbReference>
<evidence type="ECO:0000256" key="11">
    <source>
        <dbReference type="NCBIfam" id="TIGR00260"/>
    </source>
</evidence>
<dbReference type="InterPro" id="IPR036052">
    <property type="entry name" value="TrpB-like_PALP_sf"/>
</dbReference>
<dbReference type="GO" id="GO:0004795">
    <property type="term" value="F:threonine synthase activity"/>
    <property type="evidence" value="ECO:0007669"/>
    <property type="project" value="UniProtKB-UniRule"/>
</dbReference>
<dbReference type="InterPro" id="IPR001926">
    <property type="entry name" value="TrpB-like_PALP"/>
</dbReference>
<evidence type="ECO:0000313" key="16">
    <source>
        <dbReference type="EMBL" id="PSN91908.1"/>
    </source>
</evidence>
<evidence type="ECO:0000313" key="17">
    <source>
        <dbReference type="Proteomes" id="UP000240490"/>
    </source>
</evidence>
<comment type="caution">
    <text evidence="16">The sequence shown here is derived from an EMBL/GenBank/DDBJ whole genome shotgun (WGS) entry which is preliminary data.</text>
</comment>